<dbReference type="Proteomes" id="UP000187941">
    <property type="component" value="Chromosome"/>
</dbReference>
<gene>
    <name evidence="1" type="ORF">AWR27_18260</name>
</gene>
<accession>A0A1P9X0H9</accession>
<name>A0A1P9X0H9_9BACT</name>
<evidence type="ECO:0000313" key="1">
    <source>
        <dbReference type="EMBL" id="AQG81093.1"/>
    </source>
</evidence>
<keyword evidence="2" id="KW-1185">Reference proteome</keyword>
<sequence>MNMIAKLRPILIATLFVLATVTTYAQSKRAPIVAREGFWVTETPAKGQYTIVRFYTNQNQLVYEETIERRLNIARQQTKRQLNTALEQAMFVWNATHKVPTERQWVAAQFAGRR</sequence>
<dbReference type="STRING" id="1178516.AWR27_18260"/>
<protein>
    <submittedName>
        <fullName evidence="1">Uncharacterized protein</fullName>
    </submittedName>
</protein>
<dbReference type="KEGG" id="smon:AWR27_18260"/>
<proteinExistence type="predicted"/>
<evidence type="ECO:0000313" key="2">
    <source>
        <dbReference type="Proteomes" id="UP000187941"/>
    </source>
</evidence>
<reference evidence="1 2" key="1">
    <citation type="submission" date="2016-01" db="EMBL/GenBank/DDBJ databases">
        <authorList>
            <person name="Oliw E.H."/>
        </authorList>
    </citation>
    <scope>NUCLEOTIDE SEQUENCE [LARGE SCALE GENOMIC DNA]</scope>
    <source>
        <strain evidence="1 2">DY10</strain>
    </source>
</reference>
<dbReference type="EMBL" id="CP014263">
    <property type="protein sequence ID" value="AQG81093.1"/>
    <property type="molecule type" value="Genomic_DNA"/>
</dbReference>
<dbReference type="AlphaFoldDB" id="A0A1P9X0H9"/>
<organism evidence="1 2">
    <name type="scientific">Spirosoma montaniterrae</name>
    <dbReference type="NCBI Taxonomy" id="1178516"/>
    <lineage>
        <taxon>Bacteria</taxon>
        <taxon>Pseudomonadati</taxon>
        <taxon>Bacteroidota</taxon>
        <taxon>Cytophagia</taxon>
        <taxon>Cytophagales</taxon>
        <taxon>Cytophagaceae</taxon>
        <taxon>Spirosoma</taxon>
    </lineage>
</organism>